<dbReference type="Proteomes" id="UP000095286">
    <property type="component" value="Unplaced"/>
</dbReference>
<protein>
    <submittedName>
        <fullName evidence="2">MAGUK p55 subfamily member 7</fullName>
    </submittedName>
</protein>
<evidence type="ECO:0000313" key="1">
    <source>
        <dbReference type="Proteomes" id="UP000095286"/>
    </source>
</evidence>
<proteinExistence type="predicted"/>
<dbReference type="WBParaSite" id="RSKR_0000376800.1">
    <property type="protein sequence ID" value="RSKR_0000376800.1"/>
    <property type="gene ID" value="RSKR_0000376800"/>
</dbReference>
<name>A0AC35TSA2_9BILA</name>
<accession>A0AC35TSA2</accession>
<sequence>MSSPPKSTHSVFNKAYFTHIDCLTKELPLNEQVKAKSIALIDQVRDKIDKGVLTIAESRHLLQSQHPTNFILNTCPNESNEFNELRQLLNKSYISSILTSATDILKDDINSLPDVPYEVDDSQGIAVKILKLIKHNEPLGATIKCKPDGRIVIARILAGGIADKCGVIQVGDSILEINDCCVSGMKTNDVASLLNTENDITLKLMPAQLGDKEDKNSHIFLRAMIGYNGKSDPNHPVPEAAIAFERGDILEILVNDDSMWYQAANLGNGSLASIVLNRKQDHDGFKIGLIPTNLCFTKLVNAQEIDRKHQRVYYENVVKYYPKSDSFRPILLIGPAGVGRNELKKRLILMNPEKYSAPIPHTSRAIRSHESNGVEYNFVSKRQMQSWISEGRFLEHGEYKGHYYGTLDLSLLALIKENRVPVLNPQPQSIKMLRNFSFKPIIIFIQPPDFEILKETRLRKQARALSGNSIPLSYGAGFTDSDLIGMLKSAAKIDQMYSQFFDAKIVNDDIDIAFKKLTDIINALDTQTSWIPKEWLTDY</sequence>
<reference evidence="2" key="1">
    <citation type="submission" date="2016-11" db="UniProtKB">
        <authorList>
            <consortium name="WormBaseParasite"/>
        </authorList>
    </citation>
    <scope>IDENTIFICATION</scope>
    <source>
        <strain evidence="2">KR3021</strain>
    </source>
</reference>
<evidence type="ECO:0000313" key="2">
    <source>
        <dbReference type="WBParaSite" id="RSKR_0000376800.1"/>
    </source>
</evidence>
<organism evidence="1 2">
    <name type="scientific">Rhabditophanes sp. KR3021</name>
    <dbReference type="NCBI Taxonomy" id="114890"/>
    <lineage>
        <taxon>Eukaryota</taxon>
        <taxon>Metazoa</taxon>
        <taxon>Ecdysozoa</taxon>
        <taxon>Nematoda</taxon>
        <taxon>Chromadorea</taxon>
        <taxon>Rhabditida</taxon>
        <taxon>Tylenchina</taxon>
        <taxon>Panagrolaimomorpha</taxon>
        <taxon>Strongyloidoidea</taxon>
        <taxon>Alloionematidae</taxon>
        <taxon>Rhabditophanes</taxon>
    </lineage>
</organism>